<dbReference type="CDD" id="cd00082">
    <property type="entry name" value="HisKA"/>
    <property type="match status" value="1"/>
</dbReference>
<dbReference type="PRINTS" id="PR00344">
    <property type="entry name" value="BCTRLSENSOR"/>
</dbReference>
<dbReference type="SMART" id="SM00388">
    <property type="entry name" value="HisKA"/>
    <property type="match status" value="1"/>
</dbReference>
<dbReference type="AlphaFoldDB" id="A0A8D5G608"/>
<feature type="transmembrane region" description="Helical" evidence="4">
    <location>
        <begin position="99"/>
        <end position="124"/>
    </location>
</feature>
<feature type="transmembrane region" description="Helical" evidence="4">
    <location>
        <begin position="32"/>
        <end position="54"/>
    </location>
</feature>
<evidence type="ECO:0000256" key="2">
    <source>
        <dbReference type="ARBA" id="ARBA00012438"/>
    </source>
</evidence>
<dbReference type="Pfam" id="PF08448">
    <property type="entry name" value="PAS_4"/>
    <property type="match status" value="1"/>
</dbReference>
<dbReference type="InterPro" id="IPR003594">
    <property type="entry name" value="HATPase_dom"/>
</dbReference>
<keyword evidence="4" id="KW-0472">Membrane</keyword>
<dbReference type="Pfam" id="PF00512">
    <property type="entry name" value="HisKA"/>
    <property type="match status" value="1"/>
</dbReference>
<dbReference type="InterPro" id="IPR005467">
    <property type="entry name" value="His_kinase_dom"/>
</dbReference>
<dbReference type="EC" id="2.7.13.3" evidence="2"/>
<name>A0A8D5G608_9PROT</name>
<dbReference type="InterPro" id="IPR036890">
    <property type="entry name" value="HATPase_C_sf"/>
</dbReference>
<dbReference type="InterPro" id="IPR003661">
    <property type="entry name" value="HisK_dim/P_dom"/>
</dbReference>
<feature type="transmembrane region" description="Helical" evidence="4">
    <location>
        <begin position="61"/>
        <end position="79"/>
    </location>
</feature>
<dbReference type="Gene3D" id="1.10.287.130">
    <property type="match status" value="1"/>
</dbReference>
<dbReference type="Proteomes" id="UP000826722">
    <property type="component" value="Chromosome"/>
</dbReference>
<evidence type="ECO:0000259" key="5">
    <source>
        <dbReference type="PROSITE" id="PS50109"/>
    </source>
</evidence>
<dbReference type="RefSeq" id="WP_225907053.1">
    <property type="nucleotide sequence ID" value="NZ_AP024110.1"/>
</dbReference>
<accession>A0A8D5G608</accession>
<dbReference type="PANTHER" id="PTHR43065">
    <property type="entry name" value="SENSOR HISTIDINE KINASE"/>
    <property type="match status" value="1"/>
</dbReference>
<proteinExistence type="predicted"/>
<dbReference type="PROSITE" id="PS50109">
    <property type="entry name" value="HIS_KIN"/>
    <property type="match status" value="1"/>
</dbReference>
<dbReference type="EMBL" id="AP024110">
    <property type="protein sequence ID" value="BCM23946.1"/>
    <property type="molecule type" value="Genomic_DNA"/>
</dbReference>
<dbReference type="Pfam" id="PF02518">
    <property type="entry name" value="HATPase_c"/>
    <property type="match status" value="1"/>
</dbReference>
<dbReference type="GO" id="GO:0000155">
    <property type="term" value="F:phosphorelay sensor kinase activity"/>
    <property type="evidence" value="ECO:0007669"/>
    <property type="project" value="InterPro"/>
</dbReference>
<dbReference type="SMART" id="SM00387">
    <property type="entry name" value="HATPase_c"/>
    <property type="match status" value="1"/>
</dbReference>
<keyword evidence="6" id="KW-0808">Transferase</keyword>
<reference evidence="6" key="1">
    <citation type="journal article" date="2021" name="Arch. Microbiol.">
        <title>Methyloradius palustris gen. nov., sp. nov., a methanol-oxidizing bacterium isolated from snow.</title>
        <authorList>
            <person name="Miyadera T."/>
            <person name="Kojima H."/>
            <person name="Fukui M."/>
        </authorList>
    </citation>
    <scope>NUCLEOTIDE SEQUENCE</scope>
    <source>
        <strain evidence="6">Zm11</strain>
    </source>
</reference>
<evidence type="ECO:0000313" key="7">
    <source>
        <dbReference type="Proteomes" id="UP000826722"/>
    </source>
</evidence>
<feature type="transmembrane region" description="Helical" evidence="4">
    <location>
        <begin position="136"/>
        <end position="153"/>
    </location>
</feature>
<evidence type="ECO:0000256" key="1">
    <source>
        <dbReference type="ARBA" id="ARBA00000085"/>
    </source>
</evidence>
<dbReference type="InterPro" id="IPR004358">
    <property type="entry name" value="Sig_transdc_His_kin-like_C"/>
</dbReference>
<keyword evidence="4" id="KW-0812">Transmembrane</keyword>
<comment type="catalytic activity">
    <reaction evidence="1">
        <text>ATP + protein L-histidine = ADP + protein N-phospho-L-histidine.</text>
        <dbReference type="EC" id="2.7.13.3"/>
    </reaction>
</comment>
<dbReference type="SUPFAM" id="SSF47384">
    <property type="entry name" value="Homodimeric domain of signal transducing histidine kinase"/>
    <property type="match status" value="1"/>
</dbReference>
<dbReference type="Gene3D" id="3.30.450.20">
    <property type="entry name" value="PAS domain"/>
    <property type="match status" value="1"/>
</dbReference>
<dbReference type="KEGG" id="mpau:ZMTM_02050"/>
<keyword evidence="6" id="KW-0418">Kinase</keyword>
<keyword evidence="4" id="KW-1133">Transmembrane helix</keyword>
<dbReference type="Gene3D" id="3.30.565.10">
    <property type="entry name" value="Histidine kinase-like ATPase, C-terminal domain"/>
    <property type="match status" value="1"/>
</dbReference>
<keyword evidence="7" id="KW-1185">Reference proteome</keyword>
<gene>
    <name evidence="6" type="ORF">ZMTM_02050</name>
</gene>
<dbReference type="InterPro" id="IPR013656">
    <property type="entry name" value="PAS_4"/>
</dbReference>
<evidence type="ECO:0000256" key="3">
    <source>
        <dbReference type="ARBA" id="ARBA00022553"/>
    </source>
</evidence>
<keyword evidence="3" id="KW-0597">Phosphoprotein</keyword>
<dbReference type="PANTHER" id="PTHR43065:SF52">
    <property type="entry name" value="SENSOR PROTEIN KINASE PILS"/>
    <property type="match status" value="1"/>
</dbReference>
<dbReference type="Pfam" id="PF25323">
    <property type="entry name" value="6TM_PilS"/>
    <property type="match status" value="1"/>
</dbReference>
<evidence type="ECO:0000256" key="4">
    <source>
        <dbReference type="SAM" id="Phobius"/>
    </source>
</evidence>
<organism evidence="6 7">
    <name type="scientific">Methyloradius palustris</name>
    <dbReference type="NCBI Taxonomy" id="2778876"/>
    <lineage>
        <taxon>Bacteria</taxon>
        <taxon>Pseudomonadati</taxon>
        <taxon>Pseudomonadota</taxon>
        <taxon>Betaproteobacteria</taxon>
        <taxon>Nitrosomonadales</taxon>
        <taxon>Methylophilaceae</taxon>
        <taxon>Methyloradius</taxon>
    </lineage>
</organism>
<evidence type="ECO:0000313" key="6">
    <source>
        <dbReference type="EMBL" id="BCM23946.1"/>
    </source>
</evidence>
<dbReference type="InterPro" id="IPR036097">
    <property type="entry name" value="HisK_dim/P_sf"/>
</dbReference>
<dbReference type="SUPFAM" id="SSF55874">
    <property type="entry name" value="ATPase domain of HSP90 chaperone/DNA topoisomerase II/histidine kinase"/>
    <property type="match status" value="1"/>
</dbReference>
<sequence>MMSWTLSINNPIPERSPNQMITYWRSMGLFNIYRLLIALLLIVAYQVISEAFWLDNYDRKLFFEFAYGYLFVSFITIGLTTIKWPDFNLQLSLHVMTDILFIVVLMFASGGIKSGLGLLLIVAIAAASLISQGRLALFYASIATIALLLEQSYQMISWTEHYDDYSHAVMLSLSCFATAWLAHSLAKRANLSEALASQRGIDLENLAQINKLITQEIEDGILVVDQGFKIRHRNQHAKELLGINADTWLADSLEDCAPELNQRLRLWMEKEDITDPDAMKISTAGRELKLRFMPVGDDRHEGAVIFIQDWSQIEVQAQQLKLAALGRLTANIAHEIRNPLSAISHANQLMQEEEQQDPATKRLLEIIADNVRRLDHIVSDVLELNRRDRTRQETIQLDDFLQEFHDQFCQIEKIAPDYFKLEMNGISTSILFDRRHLHQILWNLCRNGWRHSSQTKSCLSLTLNKKRYTKNMRLEIIDDGPGVSKEAIAHLFEPFFTTETTGTGLGLYIARELCEANAASIQYQPSSPGSLFSIELKNDH</sequence>
<feature type="domain" description="Histidine kinase" evidence="5">
    <location>
        <begin position="331"/>
        <end position="540"/>
    </location>
</feature>
<protein>
    <recommendedName>
        <fullName evidence="2">histidine kinase</fullName>
        <ecNumber evidence="2">2.7.13.3</ecNumber>
    </recommendedName>
</protein>